<dbReference type="SUPFAM" id="SSF51905">
    <property type="entry name" value="FAD/NAD(P)-binding domain"/>
    <property type="match status" value="1"/>
</dbReference>
<dbReference type="AlphaFoldDB" id="A0A413RPJ9"/>
<evidence type="ECO:0000256" key="4">
    <source>
        <dbReference type="SAM" id="Phobius"/>
    </source>
</evidence>
<dbReference type="GO" id="GO:0004791">
    <property type="term" value="F:thioredoxin-disulfide reductase (NADPH) activity"/>
    <property type="evidence" value="ECO:0007669"/>
    <property type="project" value="UniProtKB-EC"/>
</dbReference>
<comment type="catalytic activity">
    <reaction evidence="3">
        <text>[thioredoxin]-dithiol + NADP(+) = [thioredoxin]-disulfide + NADPH + H(+)</text>
        <dbReference type="Rhea" id="RHEA:20345"/>
        <dbReference type="Rhea" id="RHEA-COMP:10698"/>
        <dbReference type="Rhea" id="RHEA-COMP:10700"/>
        <dbReference type="ChEBI" id="CHEBI:15378"/>
        <dbReference type="ChEBI" id="CHEBI:29950"/>
        <dbReference type="ChEBI" id="CHEBI:50058"/>
        <dbReference type="ChEBI" id="CHEBI:57783"/>
        <dbReference type="ChEBI" id="CHEBI:58349"/>
        <dbReference type="EC" id="1.8.1.9"/>
    </reaction>
</comment>
<dbReference type="PRINTS" id="PR00469">
    <property type="entry name" value="PNDRDTASEII"/>
</dbReference>
<keyword evidence="4" id="KW-0472">Membrane</keyword>
<dbReference type="InterPro" id="IPR050097">
    <property type="entry name" value="Ferredoxin-NADP_redctase_2"/>
</dbReference>
<organism evidence="6 7">
    <name type="scientific">Cellulomonas rhizosphaerae</name>
    <dbReference type="NCBI Taxonomy" id="2293719"/>
    <lineage>
        <taxon>Bacteria</taxon>
        <taxon>Bacillati</taxon>
        <taxon>Actinomycetota</taxon>
        <taxon>Actinomycetes</taxon>
        <taxon>Micrococcales</taxon>
        <taxon>Cellulomonadaceae</taxon>
        <taxon>Cellulomonas</taxon>
    </lineage>
</organism>
<evidence type="ECO:0000256" key="3">
    <source>
        <dbReference type="ARBA" id="ARBA00048132"/>
    </source>
</evidence>
<sequence length="306" mass="31635">MSETWDVVVVGGGSAGLSAALMLVRGRRRVVVLDGAAPRNRFAPHMHAVLGHDGLPPTELLAKGRAEIEGYGGAIVSAEVVGARRSDEGFVVEVAGGESFVGRRLVVATGLRDELPAVPGLAEQWGRGVVSCPYCDGWEVRDRRIGVLAAGPGSAARAQLIRQWSSSLVFLTNGTGTPDPDERAELEARGIEVVDAPLARVLTDGDALAGVELVGGAVVDLDVIFAMPTPTPHDEVLLQLGAERRDGFVPVDEFGATAVPGLWAAGNVVNPRANVPVAMGAGASVGAMVNHDLVAEDVRLALAVSA</sequence>
<evidence type="ECO:0000259" key="5">
    <source>
        <dbReference type="Pfam" id="PF07992"/>
    </source>
</evidence>
<dbReference type="PRINTS" id="PR00368">
    <property type="entry name" value="FADPNR"/>
</dbReference>
<accession>A0A413RPJ9</accession>
<dbReference type="Proteomes" id="UP000283374">
    <property type="component" value="Unassembled WGS sequence"/>
</dbReference>
<proteinExistence type="predicted"/>
<dbReference type="EMBL" id="QWKP01000133">
    <property type="protein sequence ID" value="RHA43895.1"/>
    <property type="molecule type" value="Genomic_DNA"/>
</dbReference>
<feature type="transmembrane region" description="Helical" evidence="4">
    <location>
        <begin position="6"/>
        <end position="24"/>
    </location>
</feature>
<dbReference type="InterPro" id="IPR036188">
    <property type="entry name" value="FAD/NAD-bd_sf"/>
</dbReference>
<dbReference type="Gene3D" id="3.50.50.60">
    <property type="entry name" value="FAD/NAD(P)-binding domain"/>
    <property type="match status" value="2"/>
</dbReference>
<keyword evidence="7" id="KW-1185">Reference proteome</keyword>
<dbReference type="OrthoDB" id="9786503at2"/>
<dbReference type="Pfam" id="PF07992">
    <property type="entry name" value="Pyr_redox_2"/>
    <property type="match status" value="1"/>
</dbReference>
<keyword evidence="2" id="KW-0560">Oxidoreductase</keyword>
<comment type="caution">
    <text evidence="6">The sequence shown here is derived from an EMBL/GenBank/DDBJ whole genome shotgun (WGS) entry which is preliminary data.</text>
</comment>
<feature type="domain" description="FAD/NAD(P)-binding" evidence="5">
    <location>
        <begin position="6"/>
        <end position="282"/>
    </location>
</feature>
<keyword evidence="4" id="KW-0812">Transmembrane</keyword>
<keyword evidence="1" id="KW-0285">Flavoprotein</keyword>
<dbReference type="InterPro" id="IPR023753">
    <property type="entry name" value="FAD/NAD-binding_dom"/>
</dbReference>
<name>A0A413RPJ9_9CELL</name>
<evidence type="ECO:0000313" key="7">
    <source>
        <dbReference type="Proteomes" id="UP000283374"/>
    </source>
</evidence>
<dbReference type="PANTHER" id="PTHR48105">
    <property type="entry name" value="THIOREDOXIN REDUCTASE 1-RELATED-RELATED"/>
    <property type="match status" value="1"/>
</dbReference>
<reference evidence="6 7" key="1">
    <citation type="submission" date="2018-08" db="EMBL/GenBank/DDBJ databases">
        <title>Cellulomonas rhizosphaerae sp. nov., a novel actinomycete isolated from soil.</title>
        <authorList>
            <person name="Tian Y."/>
        </authorList>
    </citation>
    <scope>NUCLEOTIDE SEQUENCE [LARGE SCALE GENOMIC DNA]</scope>
    <source>
        <strain evidence="6 7">NEAU-TCZ24</strain>
    </source>
</reference>
<evidence type="ECO:0000313" key="6">
    <source>
        <dbReference type="EMBL" id="RHA43895.1"/>
    </source>
</evidence>
<evidence type="ECO:0000256" key="2">
    <source>
        <dbReference type="ARBA" id="ARBA00023002"/>
    </source>
</evidence>
<evidence type="ECO:0000256" key="1">
    <source>
        <dbReference type="ARBA" id="ARBA00022630"/>
    </source>
</evidence>
<gene>
    <name evidence="6" type="ORF">D1825_04080</name>
</gene>
<dbReference type="RefSeq" id="WP_118766189.1">
    <property type="nucleotide sequence ID" value="NZ_QWKP01000133.1"/>
</dbReference>
<protein>
    <submittedName>
        <fullName evidence="6">NAD(P)/FAD-dependent oxidoreductase</fullName>
    </submittedName>
</protein>
<keyword evidence="4" id="KW-1133">Transmembrane helix</keyword>